<evidence type="ECO:0000256" key="2">
    <source>
        <dbReference type="ARBA" id="ARBA00006009"/>
    </source>
</evidence>
<feature type="compositionally biased region" description="Low complexity" evidence="9">
    <location>
        <begin position="184"/>
        <end position="236"/>
    </location>
</feature>
<dbReference type="InterPro" id="IPR013083">
    <property type="entry name" value="Znf_RING/FYVE/PHD"/>
</dbReference>
<dbReference type="PROSITE" id="PS01359">
    <property type="entry name" value="ZF_PHD_1"/>
    <property type="match status" value="1"/>
</dbReference>
<keyword evidence="5 8" id="KW-0863">Zinc-finger</keyword>
<feature type="region of interest" description="Disordered" evidence="9">
    <location>
        <begin position="16"/>
        <end position="109"/>
    </location>
</feature>
<dbReference type="AlphaFoldDB" id="A0A979FP16"/>
<dbReference type="InterPro" id="IPR019787">
    <property type="entry name" value="Znf_PHD-finger"/>
</dbReference>
<dbReference type="InterPro" id="IPR019786">
    <property type="entry name" value="Zinc_finger_PHD-type_CS"/>
</dbReference>
<dbReference type="GO" id="GO:0034472">
    <property type="term" value="P:snRNA 3'-end processing"/>
    <property type="evidence" value="ECO:0007669"/>
    <property type="project" value="TreeGrafter"/>
</dbReference>
<gene>
    <name evidence="12" type="primary">LOC108674843</name>
</gene>
<accession>A0A979FP16</accession>
<name>A0A979FP16_HYAAZ</name>
<feature type="non-terminal residue" evidence="12">
    <location>
        <position position="1"/>
    </location>
</feature>
<dbReference type="InterPro" id="IPR001965">
    <property type="entry name" value="Znf_PHD"/>
</dbReference>
<comment type="subcellular location">
    <subcellularLocation>
        <location evidence="1">Nucleus</location>
    </subcellularLocation>
</comment>
<evidence type="ECO:0000256" key="6">
    <source>
        <dbReference type="ARBA" id="ARBA00022833"/>
    </source>
</evidence>
<organism evidence="11 12">
    <name type="scientific">Hyalella azteca</name>
    <name type="common">Amphipod</name>
    <dbReference type="NCBI Taxonomy" id="294128"/>
    <lineage>
        <taxon>Eukaryota</taxon>
        <taxon>Metazoa</taxon>
        <taxon>Ecdysozoa</taxon>
        <taxon>Arthropoda</taxon>
        <taxon>Crustacea</taxon>
        <taxon>Multicrustacea</taxon>
        <taxon>Malacostraca</taxon>
        <taxon>Eumalacostraca</taxon>
        <taxon>Peracarida</taxon>
        <taxon>Amphipoda</taxon>
        <taxon>Senticaudata</taxon>
        <taxon>Talitrida</taxon>
        <taxon>Talitroidea</taxon>
        <taxon>Hyalellidae</taxon>
        <taxon>Hyalella</taxon>
    </lineage>
</organism>
<feature type="region of interest" description="Disordered" evidence="9">
    <location>
        <begin position="182"/>
        <end position="250"/>
    </location>
</feature>
<dbReference type="OrthoDB" id="5846437at2759"/>
<reference evidence="12" key="1">
    <citation type="submission" date="2025-08" db="UniProtKB">
        <authorList>
            <consortium name="RefSeq"/>
        </authorList>
    </citation>
    <scope>IDENTIFICATION</scope>
    <source>
        <tissue evidence="12">Whole organism</tissue>
    </source>
</reference>
<keyword evidence="4" id="KW-0479">Metal-binding</keyword>
<feature type="compositionally biased region" description="Polar residues" evidence="9">
    <location>
        <begin position="33"/>
        <end position="47"/>
    </location>
</feature>
<protein>
    <recommendedName>
        <fullName evidence="3">Integrator complex subunit 12</fullName>
    </recommendedName>
</protein>
<comment type="similarity">
    <text evidence="2">Belongs to the Integrator subunit 12 family.</text>
</comment>
<dbReference type="Gene3D" id="3.30.40.10">
    <property type="entry name" value="Zinc/RING finger domain, C3HC4 (zinc finger)"/>
    <property type="match status" value="1"/>
</dbReference>
<keyword evidence="7" id="KW-0539">Nucleus</keyword>
<dbReference type="RefSeq" id="XP_047738823.1">
    <property type="nucleotide sequence ID" value="XM_047882867.1"/>
</dbReference>
<dbReference type="Pfam" id="PF00628">
    <property type="entry name" value="PHD"/>
    <property type="match status" value="1"/>
</dbReference>
<evidence type="ECO:0000256" key="9">
    <source>
        <dbReference type="SAM" id="MobiDB-lite"/>
    </source>
</evidence>
<evidence type="ECO:0000259" key="10">
    <source>
        <dbReference type="PROSITE" id="PS50016"/>
    </source>
</evidence>
<dbReference type="SMART" id="SM00249">
    <property type="entry name" value="PHD"/>
    <property type="match status" value="1"/>
</dbReference>
<feature type="compositionally biased region" description="Pro residues" evidence="9">
    <location>
        <begin position="78"/>
        <end position="87"/>
    </location>
</feature>
<keyword evidence="6" id="KW-0862">Zinc</keyword>
<dbReference type="InterPro" id="IPR011011">
    <property type="entry name" value="Znf_FYVE_PHD"/>
</dbReference>
<evidence type="ECO:0000256" key="8">
    <source>
        <dbReference type="PROSITE-ProRule" id="PRU00146"/>
    </source>
</evidence>
<evidence type="ECO:0000313" key="11">
    <source>
        <dbReference type="Proteomes" id="UP000694843"/>
    </source>
</evidence>
<dbReference type="KEGG" id="hazt:108674843"/>
<dbReference type="InterPro" id="IPR051776">
    <property type="entry name" value="Integrator_subunit_12"/>
</dbReference>
<dbReference type="SUPFAM" id="SSF57903">
    <property type="entry name" value="FYVE/PHD zinc finger"/>
    <property type="match status" value="1"/>
</dbReference>
<dbReference type="PROSITE" id="PS50016">
    <property type="entry name" value="ZF_PHD_2"/>
    <property type="match status" value="1"/>
</dbReference>
<sequence>KPCWTLNAICNNLSYNSSQDLRRDSPVSRSRHSSPAPNAFTSVSSTRDIAKRDHHVQDDPGLSVVPNKRIRLPDAALPIPPHTPSPTPSHKSDGGSSKGGSRRSDESDLEADMNDIANEITSGISCTVCKKISFYSVNQLVECQDCHLIYHQECHKPPVSKADITDPRRVWYCAKCTRNMRKQNSSSTTGSNSSSSVSSSTRSAGSSSSNKSSSSSGSSSSNKSHSSSGRHIASSHVPSPSKPTGLGVSSNSVAVRPSPFTNLAAVSTRAALGTERTAGVGCSGGGGGGGGGGVLLTRSDGSCSKLTAATSTAAPSNSMLSAEKRMQMMKKKAAAKMAERRKM</sequence>
<dbReference type="Proteomes" id="UP000694843">
    <property type="component" value="Unplaced"/>
</dbReference>
<evidence type="ECO:0000256" key="5">
    <source>
        <dbReference type="ARBA" id="ARBA00022771"/>
    </source>
</evidence>
<dbReference type="GO" id="GO:0160232">
    <property type="term" value="C:INTAC complex"/>
    <property type="evidence" value="ECO:0007669"/>
    <property type="project" value="UniProtKB-ARBA"/>
</dbReference>
<proteinExistence type="inferred from homology"/>
<evidence type="ECO:0000313" key="12">
    <source>
        <dbReference type="RefSeq" id="XP_047738823.1"/>
    </source>
</evidence>
<dbReference type="PANTHER" id="PTHR13415">
    <property type="entry name" value="NUCLEAR FACTOR-RELATED"/>
    <property type="match status" value="1"/>
</dbReference>
<evidence type="ECO:0000256" key="4">
    <source>
        <dbReference type="ARBA" id="ARBA00022723"/>
    </source>
</evidence>
<dbReference type="CDD" id="cd15501">
    <property type="entry name" value="PHD_Int12"/>
    <property type="match status" value="1"/>
</dbReference>
<evidence type="ECO:0000256" key="7">
    <source>
        <dbReference type="ARBA" id="ARBA00023242"/>
    </source>
</evidence>
<dbReference type="GO" id="GO:0008270">
    <property type="term" value="F:zinc ion binding"/>
    <property type="evidence" value="ECO:0007669"/>
    <property type="project" value="UniProtKB-KW"/>
</dbReference>
<dbReference type="GeneID" id="108674843"/>
<dbReference type="GO" id="GO:0032039">
    <property type="term" value="C:integrator complex"/>
    <property type="evidence" value="ECO:0007669"/>
    <property type="project" value="UniProtKB-ARBA"/>
</dbReference>
<dbReference type="InterPro" id="IPR039054">
    <property type="entry name" value="Int12_PHD"/>
</dbReference>
<dbReference type="GO" id="GO:0160240">
    <property type="term" value="P:RNA polymerase II transcription initiation surveillance"/>
    <property type="evidence" value="ECO:0007669"/>
    <property type="project" value="UniProtKB-ARBA"/>
</dbReference>
<keyword evidence="11" id="KW-1185">Reference proteome</keyword>
<dbReference type="PANTHER" id="PTHR13415:SF2">
    <property type="entry name" value="INTEGRATOR COMPLEX SUBUNIT 12"/>
    <property type="match status" value="1"/>
</dbReference>
<evidence type="ECO:0000256" key="3">
    <source>
        <dbReference type="ARBA" id="ARBA00016814"/>
    </source>
</evidence>
<feature type="domain" description="PHD-type" evidence="10">
    <location>
        <begin position="123"/>
        <end position="179"/>
    </location>
</feature>
<feature type="compositionally biased region" description="Basic and acidic residues" evidence="9">
    <location>
        <begin position="48"/>
        <end position="58"/>
    </location>
</feature>
<evidence type="ECO:0000256" key="1">
    <source>
        <dbReference type="ARBA" id="ARBA00004123"/>
    </source>
</evidence>
<dbReference type="FunFam" id="3.30.40.10:FF:000101">
    <property type="entry name" value="Integrator complex subunit 12"/>
    <property type="match status" value="1"/>
</dbReference>